<dbReference type="GeneID" id="13883277"/>
<feature type="domain" description="RRM" evidence="5">
    <location>
        <begin position="271"/>
        <end position="365"/>
    </location>
</feature>
<proteinExistence type="predicted"/>
<feature type="region of interest" description="Disordered" evidence="4">
    <location>
        <begin position="537"/>
        <end position="559"/>
    </location>
</feature>
<organism evidence="6 7">
    <name type="scientific">Kazachstania africana (strain ATCC 22294 / BCRC 22015 / CBS 2517 / CECT 1963 / NBRC 1671 / NRRL Y-8276)</name>
    <name type="common">Yeast</name>
    <name type="synonym">Kluyveromyces africanus</name>
    <dbReference type="NCBI Taxonomy" id="1071382"/>
    <lineage>
        <taxon>Eukaryota</taxon>
        <taxon>Fungi</taxon>
        <taxon>Dikarya</taxon>
        <taxon>Ascomycota</taxon>
        <taxon>Saccharomycotina</taxon>
        <taxon>Saccharomycetes</taxon>
        <taxon>Saccharomycetales</taxon>
        <taxon>Saccharomycetaceae</taxon>
        <taxon>Kazachstania</taxon>
    </lineage>
</organism>
<dbReference type="HOGENOM" id="CLU_018630_0_0_1"/>
<keyword evidence="1" id="KW-0677">Repeat</keyword>
<dbReference type="InParanoid" id="H2AQT8"/>
<evidence type="ECO:0000256" key="2">
    <source>
        <dbReference type="ARBA" id="ARBA00022884"/>
    </source>
</evidence>
<dbReference type="InterPro" id="IPR012677">
    <property type="entry name" value="Nucleotide-bd_a/b_plait_sf"/>
</dbReference>
<feature type="compositionally biased region" description="Low complexity" evidence="4">
    <location>
        <begin position="547"/>
        <end position="558"/>
    </location>
</feature>
<evidence type="ECO:0000256" key="1">
    <source>
        <dbReference type="ARBA" id="ARBA00022737"/>
    </source>
</evidence>
<accession>H2AQT8</accession>
<dbReference type="PANTHER" id="PTHR24012">
    <property type="entry name" value="RNA BINDING PROTEIN"/>
    <property type="match status" value="1"/>
</dbReference>
<dbReference type="Gene3D" id="3.30.70.330">
    <property type="match status" value="3"/>
</dbReference>
<dbReference type="EMBL" id="HE650822">
    <property type="protein sequence ID" value="CCF56738.1"/>
    <property type="molecule type" value="Genomic_DNA"/>
</dbReference>
<dbReference type="FunCoup" id="H2AQT8">
    <property type="interactions" value="283"/>
</dbReference>
<dbReference type="SUPFAM" id="SSF54928">
    <property type="entry name" value="RNA-binding domain, RBD"/>
    <property type="match status" value="3"/>
</dbReference>
<protein>
    <recommendedName>
        <fullName evidence="5">RRM domain-containing protein</fullName>
    </recommendedName>
</protein>
<feature type="domain" description="RRM" evidence="5">
    <location>
        <begin position="168"/>
        <end position="249"/>
    </location>
</feature>
<dbReference type="GO" id="GO:0003723">
    <property type="term" value="F:RNA binding"/>
    <property type="evidence" value="ECO:0007669"/>
    <property type="project" value="UniProtKB-UniRule"/>
</dbReference>
<dbReference type="OrthoDB" id="6159137at2759"/>
<dbReference type="InterPro" id="IPR035979">
    <property type="entry name" value="RBD_domain_sf"/>
</dbReference>
<dbReference type="Proteomes" id="UP000005220">
    <property type="component" value="Chromosome 2"/>
</dbReference>
<name>H2AQT8_KAZAF</name>
<feature type="domain" description="RRM" evidence="5">
    <location>
        <begin position="439"/>
        <end position="536"/>
    </location>
</feature>
<dbReference type="Pfam" id="PF00076">
    <property type="entry name" value="RRM_1"/>
    <property type="match status" value="3"/>
</dbReference>
<evidence type="ECO:0000259" key="5">
    <source>
        <dbReference type="PROSITE" id="PS50102"/>
    </source>
</evidence>
<reference evidence="6 7" key="1">
    <citation type="journal article" date="2011" name="Proc. Natl. Acad. Sci. U.S.A.">
        <title>Evolutionary erosion of yeast sex chromosomes by mating-type switching accidents.</title>
        <authorList>
            <person name="Gordon J.L."/>
            <person name="Armisen D."/>
            <person name="Proux-Wera E."/>
            <person name="Oheigeartaigh S.S."/>
            <person name="Byrne K.P."/>
            <person name="Wolfe K.H."/>
        </authorList>
    </citation>
    <scope>NUCLEOTIDE SEQUENCE [LARGE SCALE GENOMIC DNA]</scope>
    <source>
        <strain evidence="7">ATCC 22294 / BCRC 22015 / CBS 2517 / CECT 1963 / NBRC 1671 / NRRL Y-8276</strain>
    </source>
</reference>
<gene>
    <name evidence="6" type="primary">KAFR0B04420</name>
    <name evidence="6" type="ORF">KAFR_0B04420</name>
</gene>
<keyword evidence="7" id="KW-1185">Reference proteome</keyword>
<dbReference type="eggNOG" id="KOG0108">
    <property type="taxonomic scope" value="Eukaryota"/>
</dbReference>
<evidence type="ECO:0000256" key="3">
    <source>
        <dbReference type="PROSITE-ProRule" id="PRU00176"/>
    </source>
</evidence>
<dbReference type="SMART" id="SM00360">
    <property type="entry name" value="RRM"/>
    <property type="match status" value="3"/>
</dbReference>
<dbReference type="RefSeq" id="XP_003955873.1">
    <property type="nucleotide sequence ID" value="XM_003955824.1"/>
</dbReference>
<evidence type="ECO:0000313" key="6">
    <source>
        <dbReference type="EMBL" id="CCF56738.1"/>
    </source>
</evidence>
<dbReference type="STRING" id="1071382.H2AQT8"/>
<dbReference type="KEGG" id="kaf:KAFR_0B04420"/>
<dbReference type="InterPro" id="IPR000504">
    <property type="entry name" value="RRM_dom"/>
</dbReference>
<sequence>MNDKDNPMSGYQSQNNKISTVGLQLEQLSNAKLAIVRINWMPNLPIDVIGKILTEISNLVLKCGGSMVNPVYIESFEYMPDDKRIQLIQEHDYQFEGGSAEFARSYEDTEVIKKDEEWSYDIIHQVQFKRKHQLSNFAKEVSELLSSNSDFIQRWSISLNKNALSHPGNLFIGGIDKAITLSQLTTIFSVYGPIISIKLISDTNNNSKNNETNYGFVSYQFGSQAANCINDLNGKKIHDSNLFINYHVDVKERERIQWLDADENNNAKNFKCVFIGNLPKVAVNGEPITCGMILETIKDRLKEQFANFEILSHYFPEDTVDDRSELLKGYGFVKVATHEEAIEIINSFNGYEFHGSKLIVNRAVHNRIHNEKNHNHNHGDRMVIGSRNGGFFDVNLVTPYSYYGNVAANPLPAYGNISPTFKEPYINQLPIPMSDQQESNLYVKHIPLEWRDTELFDFYRKFGEIISAKVITVGGSRNNSHVDIGESESGTLVHGQSRGYGFVCFENPVDASRAILGTDGFEIDENNTLSASFAQKKNLKKNKRDNVNGNNPSSNSVPRYNRKFLNALTLQQNQIMPVIPVATLPTYPYLIPAPSPMIPSPPLPESFLHFNMQPPCGIMPPYSQR</sequence>
<evidence type="ECO:0000256" key="4">
    <source>
        <dbReference type="SAM" id="MobiDB-lite"/>
    </source>
</evidence>
<dbReference type="AlphaFoldDB" id="H2AQT8"/>
<dbReference type="PROSITE" id="PS50102">
    <property type="entry name" value="RRM"/>
    <property type="match status" value="3"/>
</dbReference>
<dbReference type="GO" id="GO:0010494">
    <property type="term" value="C:cytoplasmic stress granule"/>
    <property type="evidence" value="ECO:0007669"/>
    <property type="project" value="EnsemblFungi"/>
</dbReference>
<dbReference type="CDD" id="cd00590">
    <property type="entry name" value="RRM_SF"/>
    <property type="match status" value="2"/>
</dbReference>
<dbReference type="GO" id="GO:2000134">
    <property type="term" value="P:negative regulation of G1/S transition of mitotic cell cycle"/>
    <property type="evidence" value="ECO:0007669"/>
    <property type="project" value="EnsemblFungi"/>
</dbReference>
<evidence type="ECO:0000313" key="7">
    <source>
        <dbReference type="Proteomes" id="UP000005220"/>
    </source>
</evidence>
<keyword evidence="2 3" id="KW-0694">RNA-binding</keyword>